<dbReference type="GO" id="GO:0035556">
    <property type="term" value="P:intracellular signal transduction"/>
    <property type="evidence" value="ECO:0007669"/>
    <property type="project" value="InterPro"/>
</dbReference>
<accession>A0A1Y3AYL6</accession>
<dbReference type="GO" id="GO:0005737">
    <property type="term" value="C:cytoplasm"/>
    <property type="evidence" value="ECO:0007669"/>
    <property type="project" value="UniProtKB-SubCell"/>
</dbReference>
<dbReference type="Gene3D" id="1.20.5.190">
    <property type="match status" value="3"/>
</dbReference>
<dbReference type="GO" id="GO:0016459">
    <property type="term" value="C:myosin complex"/>
    <property type="evidence" value="ECO:0007669"/>
    <property type="project" value="UniProtKB-KW"/>
</dbReference>
<feature type="non-terminal residue" evidence="9">
    <location>
        <position position="1"/>
    </location>
</feature>
<dbReference type="Proteomes" id="UP000194236">
    <property type="component" value="Unassembled WGS sequence"/>
</dbReference>
<feature type="coiled-coil region" evidence="6">
    <location>
        <begin position="247"/>
        <end position="281"/>
    </location>
</feature>
<comment type="caution">
    <text evidence="5">Lacks conserved residue(s) required for the propagation of feature annotation.</text>
</comment>
<protein>
    <recommendedName>
        <fullName evidence="8">Myosin motor domain-containing protein</fullName>
    </recommendedName>
</protein>
<dbReference type="OrthoDB" id="6108017at2759"/>
<evidence type="ECO:0000313" key="10">
    <source>
        <dbReference type="Proteomes" id="UP000194236"/>
    </source>
</evidence>
<feature type="non-terminal residue" evidence="9">
    <location>
        <position position="369"/>
    </location>
</feature>
<dbReference type="InterPro" id="IPR000048">
    <property type="entry name" value="IQ_motif_EF-hand-BS"/>
</dbReference>
<keyword evidence="10" id="KW-1185">Reference proteome</keyword>
<dbReference type="PROSITE" id="PS51456">
    <property type="entry name" value="MYOSIN_MOTOR"/>
    <property type="match status" value="1"/>
</dbReference>
<proteinExistence type="inferred from homology"/>
<evidence type="ECO:0000256" key="2">
    <source>
        <dbReference type="ARBA" id="ARBA00022490"/>
    </source>
</evidence>
<feature type="domain" description="Myosin motor" evidence="8">
    <location>
        <begin position="1"/>
        <end position="29"/>
    </location>
</feature>
<feature type="coiled-coil region" evidence="6">
    <location>
        <begin position="181"/>
        <end position="215"/>
    </location>
</feature>
<dbReference type="CDD" id="cd23767">
    <property type="entry name" value="IQCD"/>
    <property type="match status" value="1"/>
</dbReference>
<keyword evidence="4 6" id="KW-0175">Coiled coil</keyword>
<dbReference type="InterPro" id="IPR027417">
    <property type="entry name" value="P-loop_NTPase"/>
</dbReference>
<comment type="similarity">
    <text evidence="5">Belongs to the TRAFAC class myosin-kinesin ATPase superfamily. Myosin family.</text>
</comment>
<keyword evidence="3" id="KW-0677">Repeat</keyword>
<keyword evidence="5" id="KW-0009">Actin-binding</keyword>
<feature type="compositionally biased region" description="Basic and acidic residues" evidence="7">
    <location>
        <begin position="350"/>
        <end position="360"/>
    </location>
</feature>
<evidence type="ECO:0000256" key="7">
    <source>
        <dbReference type="SAM" id="MobiDB-lite"/>
    </source>
</evidence>
<keyword evidence="5" id="KW-0518">Myosin</keyword>
<dbReference type="AlphaFoldDB" id="A0A1Y3AYL6"/>
<evidence type="ECO:0000256" key="1">
    <source>
        <dbReference type="ARBA" id="ARBA00004496"/>
    </source>
</evidence>
<evidence type="ECO:0000256" key="5">
    <source>
        <dbReference type="PROSITE-ProRule" id="PRU00782"/>
    </source>
</evidence>
<evidence type="ECO:0000256" key="4">
    <source>
        <dbReference type="ARBA" id="ARBA00023054"/>
    </source>
</evidence>
<evidence type="ECO:0000256" key="6">
    <source>
        <dbReference type="SAM" id="Coils"/>
    </source>
</evidence>
<dbReference type="FunFam" id="1.20.5.190:FF:000001">
    <property type="entry name" value="unconventional myosin-Va"/>
    <property type="match status" value="2"/>
</dbReference>
<reference evidence="9 10" key="1">
    <citation type="submission" date="2017-03" db="EMBL/GenBank/DDBJ databases">
        <title>Genome Survey of Euroglyphus maynei.</title>
        <authorList>
            <person name="Arlian L.G."/>
            <person name="Morgan M.S."/>
            <person name="Rider S.D."/>
        </authorList>
    </citation>
    <scope>NUCLEOTIDE SEQUENCE [LARGE SCALE GENOMIC DNA]</scope>
    <source>
        <strain evidence="9">Arlian Lab</strain>
        <tissue evidence="9">Whole body</tissue>
    </source>
</reference>
<dbReference type="Gene3D" id="3.30.70.1590">
    <property type="match status" value="1"/>
</dbReference>
<comment type="subcellular location">
    <subcellularLocation>
        <location evidence="1">Cytoplasm</location>
    </subcellularLocation>
</comment>
<dbReference type="GO" id="GO:0051015">
    <property type="term" value="F:actin filament binding"/>
    <property type="evidence" value="ECO:0007669"/>
    <property type="project" value="TreeGrafter"/>
</dbReference>
<name>A0A1Y3AYL6_EURMA</name>
<sequence length="369" mass="44820">QTERKVYQFGKTKIFFRPGQVALLERIRSQKLRECAILIQKMIRGWLERKRYQRIRQATLALQRYGRGWLARRHYQHLRQTKAATVIQKYWRGYVQHCRYQTIRKSIMAIQTCGRAYLARKRYEQMRKNRAAITIQRYWRGYWAQKQYQKSRKRIIIAQSCVRRFLAKKEYRRLRIEARSVEHVTNLNKGLEKKIMTLQQRIDDLVEENRLLKLTEGRYTTLRQEMVQMGTELTEMKQRQRQDYLQAQNYQSQLEKLITVNKELEQKVIRLEETKLELEGKIGEILNNKKQMAADLEKIDEAVQRREHELREQFERERQILIAEREEEKTSKQQLLFKYMDLEEMQKTTGEHNVNKRFGDDAINSLQSD</sequence>
<dbReference type="PANTHER" id="PTHR46184">
    <property type="entry name" value="UNCONVENTIONAL MYOSIN-IXB-LIKE PROTEIN"/>
    <property type="match status" value="1"/>
</dbReference>
<evidence type="ECO:0000259" key="8">
    <source>
        <dbReference type="PROSITE" id="PS51456"/>
    </source>
</evidence>
<keyword evidence="5" id="KW-0505">Motor protein</keyword>
<dbReference type="InterPro" id="IPR001609">
    <property type="entry name" value="Myosin_head_motor_dom-like"/>
</dbReference>
<dbReference type="PANTHER" id="PTHR46184:SF5">
    <property type="entry name" value="UNCONVENTIONAL MYOSIN-IXA-LIKE"/>
    <property type="match status" value="1"/>
</dbReference>
<dbReference type="InterPro" id="IPR046987">
    <property type="entry name" value="Myo9"/>
</dbReference>
<feature type="region of interest" description="Disordered" evidence="7">
    <location>
        <begin position="350"/>
        <end position="369"/>
    </location>
</feature>
<dbReference type="GO" id="GO:0000146">
    <property type="term" value="F:microfilament motor activity"/>
    <property type="evidence" value="ECO:0007669"/>
    <property type="project" value="InterPro"/>
</dbReference>
<dbReference type="PROSITE" id="PS50096">
    <property type="entry name" value="IQ"/>
    <property type="match status" value="6"/>
</dbReference>
<dbReference type="Pfam" id="PF00612">
    <property type="entry name" value="IQ"/>
    <property type="match status" value="6"/>
</dbReference>
<evidence type="ECO:0000313" key="9">
    <source>
        <dbReference type="EMBL" id="OTF73602.1"/>
    </source>
</evidence>
<comment type="caution">
    <text evidence="9">The sequence shown here is derived from an EMBL/GenBank/DDBJ whole genome shotgun (WGS) entry which is preliminary data.</text>
</comment>
<organism evidence="9 10">
    <name type="scientific">Euroglyphus maynei</name>
    <name type="common">Mayne's house dust mite</name>
    <dbReference type="NCBI Taxonomy" id="6958"/>
    <lineage>
        <taxon>Eukaryota</taxon>
        <taxon>Metazoa</taxon>
        <taxon>Ecdysozoa</taxon>
        <taxon>Arthropoda</taxon>
        <taxon>Chelicerata</taxon>
        <taxon>Arachnida</taxon>
        <taxon>Acari</taxon>
        <taxon>Acariformes</taxon>
        <taxon>Sarcoptiformes</taxon>
        <taxon>Astigmata</taxon>
        <taxon>Psoroptidia</taxon>
        <taxon>Analgoidea</taxon>
        <taxon>Pyroglyphidae</taxon>
        <taxon>Pyroglyphinae</taxon>
        <taxon>Euroglyphus</taxon>
    </lineage>
</organism>
<dbReference type="EMBL" id="MUJZ01050910">
    <property type="protein sequence ID" value="OTF73602.1"/>
    <property type="molecule type" value="Genomic_DNA"/>
</dbReference>
<dbReference type="GO" id="GO:0005524">
    <property type="term" value="F:ATP binding"/>
    <property type="evidence" value="ECO:0007669"/>
    <property type="project" value="InterPro"/>
</dbReference>
<evidence type="ECO:0000256" key="3">
    <source>
        <dbReference type="ARBA" id="ARBA00022737"/>
    </source>
</evidence>
<dbReference type="GO" id="GO:0005096">
    <property type="term" value="F:GTPase activator activity"/>
    <property type="evidence" value="ECO:0007669"/>
    <property type="project" value="InterPro"/>
</dbReference>
<gene>
    <name evidence="9" type="ORF">BLA29_007410</name>
</gene>
<dbReference type="SUPFAM" id="SSF52540">
    <property type="entry name" value="P-loop containing nucleoside triphosphate hydrolases"/>
    <property type="match status" value="3"/>
</dbReference>
<dbReference type="GO" id="GO:0005884">
    <property type="term" value="C:actin filament"/>
    <property type="evidence" value="ECO:0007669"/>
    <property type="project" value="TreeGrafter"/>
</dbReference>
<keyword evidence="2" id="KW-0963">Cytoplasm</keyword>
<dbReference type="SMART" id="SM00015">
    <property type="entry name" value="IQ"/>
    <property type="match status" value="6"/>
</dbReference>